<reference evidence="5 9" key="3">
    <citation type="submission" date="2019-11" db="EMBL/GenBank/DDBJ databases">
        <title>FDA dAtabase for Regulatory Grade micrObial Sequences (FDA-ARGOS): Supporting development and validation of Infectious Disease Dx tests.</title>
        <authorList>
            <person name="Turner S."/>
            <person name="Byrd R."/>
            <person name="Tallon L."/>
            <person name="Sadzewicz L."/>
            <person name="Vavikolanu K."/>
            <person name="Mehta A."/>
            <person name="Aluvathingal J."/>
            <person name="Nadendla S."/>
            <person name="Myers T."/>
            <person name="Yan Y."/>
            <person name="Sichtig H."/>
        </authorList>
    </citation>
    <scope>NUCLEOTIDE SEQUENCE [LARGE SCALE GENOMIC DNA]</scope>
    <source>
        <strain evidence="5 9">FDAARGOS_739</strain>
    </source>
</reference>
<dbReference type="RefSeq" id="WP_002585195.1">
    <property type="nucleotide sequence ID" value="NZ_AP031445.1"/>
</dbReference>
<dbReference type="EMBL" id="FOIO01000112">
    <property type="protein sequence ID" value="SEU21322.1"/>
    <property type="molecule type" value="Genomic_DNA"/>
</dbReference>
<evidence type="ECO:0000313" key="5">
    <source>
        <dbReference type="EMBL" id="QIX90469.1"/>
    </source>
</evidence>
<dbReference type="PANTHER" id="PTHR43698:SF1">
    <property type="entry name" value="BLL4564 PROTEIN"/>
    <property type="match status" value="1"/>
</dbReference>
<protein>
    <submittedName>
        <fullName evidence="6">4-carboxymuconolactone decarboxylase</fullName>
    </submittedName>
    <submittedName>
        <fullName evidence="4">Cupin domain-containing protein</fullName>
    </submittedName>
    <submittedName>
        <fullName evidence="3">Gamma-carboxymuconolactone decarboxylase</fullName>
    </submittedName>
</protein>
<accession>A0A829W9E9</accession>
<organism evidence="3 8">
    <name type="scientific">Enterocloster clostridioformis</name>
    <dbReference type="NCBI Taxonomy" id="1531"/>
    <lineage>
        <taxon>Bacteria</taxon>
        <taxon>Bacillati</taxon>
        <taxon>Bacillota</taxon>
        <taxon>Clostridia</taxon>
        <taxon>Lachnospirales</taxon>
        <taxon>Lachnospiraceae</taxon>
        <taxon>Enterocloster</taxon>
    </lineage>
</organism>
<dbReference type="InterPro" id="IPR011051">
    <property type="entry name" value="RmlC_Cupin_sf"/>
</dbReference>
<dbReference type="Proteomes" id="UP000501069">
    <property type="component" value="Chromosome"/>
</dbReference>
<reference evidence="4 10" key="4">
    <citation type="journal article" date="2020" name="Cell Host Microbe">
        <title>Functional and Genomic Variation between Human-Derived Isolates of Lachnospiraceae Reveals Inter- and Intra-Species Diversity.</title>
        <authorList>
            <person name="Sorbara M.T."/>
            <person name="Littmann E.R."/>
            <person name="Fontana E."/>
            <person name="Moody T.U."/>
            <person name="Kohout C.E."/>
            <person name="Gjonbalaj M."/>
            <person name="Eaton V."/>
            <person name="Seok R."/>
            <person name="Leiner I.M."/>
            <person name="Pamer E.G."/>
        </authorList>
    </citation>
    <scope>NUCLEOTIDE SEQUENCE [LARGE SCALE GENOMIC DNA]</scope>
    <source>
        <strain evidence="4 10">MSK.2.26</strain>
    </source>
</reference>
<evidence type="ECO:0000313" key="10">
    <source>
        <dbReference type="Proteomes" id="UP000719916"/>
    </source>
</evidence>
<dbReference type="InterPro" id="IPR029032">
    <property type="entry name" value="AhpD-like"/>
</dbReference>
<evidence type="ECO:0000313" key="8">
    <source>
        <dbReference type="Proteomes" id="UP000315200"/>
    </source>
</evidence>
<dbReference type="Gene3D" id="1.20.1290.10">
    <property type="entry name" value="AhpD-like"/>
    <property type="match status" value="1"/>
</dbReference>
<dbReference type="SUPFAM" id="SSF69118">
    <property type="entry name" value="AhpD-like"/>
    <property type="match status" value="1"/>
</dbReference>
<dbReference type="InterPro" id="IPR003779">
    <property type="entry name" value="CMD-like"/>
</dbReference>
<dbReference type="EMBL" id="BJLB01000001">
    <property type="protein sequence ID" value="GEA36021.1"/>
    <property type="molecule type" value="Genomic_DNA"/>
</dbReference>
<evidence type="ECO:0000313" key="6">
    <source>
        <dbReference type="EMBL" id="SEU21322.1"/>
    </source>
</evidence>
<evidence type="ECO:0000313" key="4">
    <source>
        <dbReference type="EMBL" id="NSJ46893.1"/>
    </source>
</evidence>
<dbReference type="AlphaFoldDB" id="A0A829W9E9"/>
<evidence type="ECO:0000313" key="3">
    <source>
        <dbReference type="EMBL" id="GEA36021.1"/>
    </source>
</evidence>
<evidence type="ECO:0000313" key="7">
    <source>
        <dbReference type="Proteomes" id="UP000182121"/>
    </source>
</evidence>
<dbReference type="EMBL" id="JAAISW010000102">
    <property type="protein sequence ID" value="NSJ46893.1"/>
    <property type="molecule type" value="Genomic_DNA"/>
</dbReference>
<dbReference type="InterPro" id="IPR047263">
    <property type="entry name" value="HNL-like_cupin"/>
</dbReference>
<dbReference type="CDD" id="cd02233">
    <property type="entry name" value="cupin_HNL-like"/>
    <property type="match status" value="1"/>
</dbReference>
<dbReference type="SUPFAM" id="SSF51182">
    <property type="entry name" value="RmlC-like cupins"/>
    <property type="match status" value="1"/>
</dbReference>
<feature type="domain" description="Carboxymuconolactone decarboxylase-like" evidence="1">
    <location>
        <begin position="18"/>
        <end position="103"/>
    </location>
</feature>
<gene>
    <name evidence="3" type="ORF">Ccl03g_17340</name>
    <name evidence="5" type="ORF">FOC47_07770</name>
    <name evidence="4" type="ORF">G5B26_25865</name>
    <name evidence="6" type="ORF">SAMN05216521_11127</name>
</gene>
<dbReference type="InterPro" id="IPR014710">
    <property type="entry name" value="RmlC-like_jellyroll"/>
</dbReference>
<sequence length="250" mass="27332">MEKIVQTAGRNALGSFAPEFAHYNDDILFGENWSNQDIDHKTRCIITVVALMSSGVTDSSLRYHLENAKKAGVTKAEIAAVITHVAFYAGWPKGWAVFNIAKEVWTEDSVTDAKSAHENGMVFPIGAPNDAYAQYFVGQSYLSPVSTSQVGVFNVTFEPGCRNNWHIHNAAKGGGQILICVAGRGYYQEWGKDAIEMNPGDCINIPVGVKHWHGAAPDSWFSHLAIEVPGENGSNKWLEAVDAETYGKLK</sequence>
<evidence type="ECO:0000259" key="1">
    <source>
        <dbReference type="Pfam" id="PF02627"/>
    </source>
</evidence>
<name>A0A829W9E9_9FIRM</name>
<dbReference type="Proteomes" id="UP000719916">
    <property type="component" value="Unassembled WGS sequence"/>
</dbReference>
<feature type="domain" description="Cupin type-2" evidence="2">
    <location>
        <begin position="155"/>
        <end position="215"/>
    </location>
</feature>
<dbReference type="Gene3D" id="2.60.120.10">
    <property type="entry name" value="Jelly Rolls"/>
    <property type="match status" value="1"/>
</dbReference>
<dbReference type="Pfam" id="PF02627">
    <property type="entry name" value="CMD"/>
    <property type="match status" value="1"/>
</dbReference>
<reference evidence="6 7" key="1">
    <citation type="submission" date="2016-10" db="EMBL/GenBank/DDBJ databases">
        <authorList>
            <person name="Varghese N."/>
            <person name="Submissions S."/>
        </authorList>
    </citation>
    <scope>NUCLEOTIDE SEQUENCE [LARGE SCALE GENOMIC DNA]</scope>
    <source>
        <strain evidence="6 7">NLAE-zl-C196</strain>
    </source>
</reference>
<evidence type="ECO:0000313" key="9">
    <source>
        <dbReference type="Proteomes" id="UP000501069"/>
    </source>
</evidence>
<reference evidence="3 8" key="2">
    <citation type="submission" date="2019-06" db="EMBL/GenBank/DDBJ databases">
        <title>Draft genome sequence of [Clostridium] clostridioforme NBRC 113352.</title>
        <authorList>
            <person name="Miura T."/>
            <person name="Furukawa M."/>
            <person name="Shimamura M."/>
            <person name="Ohyama Y."/>
            <person name="Yamazoe A."/>
            <person name="Kawasaki H."/>
        </authorList>
    </citation>
    <scope>NUCLEOTIDE SEQUENCE [LARGE SCALE GENOMIC DNA]</scope>
    <source>
        <strain evidence="3 8">NBRC 113352</strain>
    </source>
</reference>
<reference evidence="4" key="5">
    <citation type="submission" date="2020-02" db="EMBL/GenBank/DDBJ databases">
        <authorList>
            <person name="Littmann E."/>
            <person name="Sorbara M."/>
        </authorList>
    </citation>
    <scope>NUCLEOTIDE SEQUENCE</scope>
    <source>
        <strain evidence="4">MSK.2.26</strain>
    </source>
</reference>
<dbReference type="PANTHER" id="PTHR43698">
    <property type="entry name" value="RIBD C-TERMINAL DOMAIN CONTAINING PROTEIN"/>
    <property type="match status" value="1"/>
</dbReference>
<proteinExistence type="predicted"/>
<dbReference type="GO" id="GO:0051920">
    <property type="term" value="F:peroxiredoxin activity"/>
    <property type="evidence" value="ECO:0007669"/>
    <property type="project" value="InterPro"/>
</dbReference>
<dbReference type="Proteomes" id="UP000182121">
    <property type="component" value="Unassembled WGS sequence"/>
</dbReference>
<dbReference type="Pfam" id="PF07883">
    <property type="entry name" value="Cupin_2"/>
    <property type="match status" value="1"/>
</dbReference>
<dbReference type="InterPro" id="IPR013096">
    <property type="entry name" value="Cupin_2"/>
</dbReference>
<dbReference type="GeneID" id="57961056"/>
<dbReference type="Proteomes" id="UP000315200">
    <property type="component" value="Unassembled WGS sequence"/>
</dbReference>
<dbReference type="EMBL" id="CP050964">
    <property type="protein sequence ID" value="QIX90469.1"/>
    <property type="molecule type" value="Genomic_DNA"/>
</dbReference>
<evidence type="ECO:0000259" key="2">
    <source>
        <dbReference type="Pfam" id="PF07883"/>
    </source>
</evidence>